<feature type="compositionally biased region" description="Basic and acidic residues" evidence="1">
    <location>
        <begin position="179"/>
        <end position="194"/>
    </location>
</feature>
<dbReference type="RefSeq" id="WP_087670360.1">
    <property type="nucleotide sequence ID" value="NZ_FCNW02000052.1"/>
</dbReference>
<keyword evidence="3" id="KW-1185">Reference proteome</keyword>
<accession>A0A158J0S6</accession>
<evidence type="ECO:0000256" key="1">
    <source>
        <dbReference type="SAM" id="MobiDB-lite"/>
    </source>
</evidence>
<feature type="region of interest" description="Disordered" evidence="1">
    <location>
        <begin position="1"/>
        <end position="28"/>
    </location>
</feature>
<comment type="caution">
    <text evidence="2">The sequence shown here is derived from an EMBL/GenBank/DDBJ whole genome shotgun (WGS) entry which is preliminary data.</text>
</comment>
<feature type="region of interest" description="Disordered" evidence="1">
    <location>
        <begin position="171"/>
        <end position="212"/>
    </location>
</feature>
<dbReference type="InterPro" id="IPR050043">
    <property type="entry name" value="KfrC-like_dom"/>
</dbReference>
<evidence type="ECO:0008006" key="4">
    <source>
        <dbReference type="Google" id="ProtNLM"/>
    </source>
</evidence>
<feature type="compositionally biased region" description="Polar residues" evidence="1">
    <location>
        <begin position="1"/>
        <end position="11"/>
    </location>
</feature>
<name>A0A158J0S6_9BURK</name>
<dbReference type="EMBL" id="FCNW02000052">
    <property type="protein sequence ID" value="SAL62458.1"/>
    <property type="molecule type" value="Genomic_DNA"/>
</dbReference>
<organism evidence="2 3">
    <name type="scientific">Caballeronia humi</name>
    <dbReference type="NCBI Taxonomy" id="326474"/>
    <lineage>
        <taxon>Bacteria</taxon>
        <taxon>Pseudomonadati</taxon>
        <taxon>Pseudomonadota</taxon>
        <taxon>Betaproteobacteria</taxon>
        <taxon>Burkholderiales</taxon>
        <taxon>Burkholderiaceae</taxon>
        <taxon>Caballeronia</taxon>
    </lineage>
</organism>
<evidence type="ECO:0000313" key="2">
    <source>
        <dbReference type="EMBL" id="SAL62458.1"/>
    </source>
</evidence>
<dbReference type="Proteomes" id="UP000054977">
    <property type="component" value="Unassembled WGS sequence"/>
</dbReference>
<dbReference type="AlphaFoldDB" id="A0A158J0S6"/>
<feature type="compositionally biased region" description="Polar residues" evidence="1">
    <location>
        <begin position="203"/>
        <end position="212"/>
    </location>
</feature>
<dbReference type="NCBIfam" id="NF042916">
    <property type="entry name" value="IncP_KfrC_dom"/>
    <property type="match status" value="1"/>
</dbReference>
<gene>
    <name evidence="2" type="ORF">AWB65_05741</name>
</gene>
<evidence type="ECO:0000313" key="3">
    <source>
        <dbReference type="Proteomes" id="UP000054977"/>
    </source>
</evidence>
<sequence length="212" mass="24209">MSAATDRQPQRLTDMPGSRRASDVQRQADALLEQTEEVQGEQQAALETAPLASGYSVALAAQIEAKQDQAARIEDRLEGLIERQESQLMRIEARQPGLLALPGQRVRWQGQMQQQQALLQRLHTRLESVREIKDGMGVHAPRIEEMATRKLRAQQPELAEEWDEMREAARRHQVHMRKKEQERRQQIARERTDEGGQGIGRSRSLNLSQTPL</sequence>
<protein>
    <recommendedName>
        <fullName evidence="4">KfrC protein</fullName>
    </recommendedName>
</protein>
<dbReference type="OrthoDB" id="7596655at2"/>
<reference evidence="2" key="1">
    <citation type="submission" date="2016-01" db="EMBL/GenBank/DDBJ databases">
        <authorList>
            <person name="Peeters C."/>
        </authorList>
    </citation>
    <scope>NUCLEOTIDE SEQUENCE [LARGE SCALE GENOMIC DNA]</scope>
    <source>
        <strain evidence="2">LMG 22934</strain>
    </source>
</reference>
<proteinExistence type="predicted"/>